<keyword evidence="2" id="KW-0378">Hydrolase</keyword>
<reference evidence="2 3" key="1">
    <citation type="submission" date="2019-12" db="EMBL/GenBank/DDBJ databases">
        <authorList>
            <person name="Li M."/>
        </authorList>
    </citation>
    <scope>NUCLEOTIDE SEQUENCE [LARGE SCALE GENOMIC DNA]</scope>
    <source>
        <strain evidence="2 3">GBMRC 2046</strain>
    </source>
</reference>
<dbReference type="RefSeq" id="WP_160776565.1">
    <property type="nucleotide sequence ID" value="NZ_WUMV01000007.1"/>
</dbReference>
<feature type="domain" description="Serine aminopeptidase S33" evidence="1">
    <location>
        <begin position="127"/>
        <end position="347"/>
    </location>
</feature>
<dbReference type="InterPro" id="IPR051044">
    <property type="entry name" value="MAG_DAG_Lipase"/>
</dbReference>
<gene>
    <name evidence="2" type="ORF">GR183_15545</name>
</gene>
<dbReference type="SUPFAM" id="SSF53474">
    <property type="entry name" value="alpha/beta-Hydrolases"/>
    <property type="match status" value="1"/>
</dbReference>
<dbReference type="Gene3D" id="3.40.50.1820">
    <property type="entry name" value="alpha/beta hydrolase"/>
    <property type="match status" value="1"/>
</dbReference>
<evidence type="ECO:0000313" key="2">
    <source>
        <dbReference type="EMBL" id="MXN66328.1"/>
    </source>
</evidence>
<dbReference type="Proteomes" id="UP000433101">
    <property type="component" value="Unassembled WGS sequence"/>
</dbReference>
<dbReference type="InterPro" id="IPR029058">
    <property type="entry name" value="AB_hydrolase_fold"/>
</dbReference>
<evidence type="ECO:0000313" key="3">
    <source>
        <dbReference type="Proteomes" id="UP000433101"/>
    </source>
</evidence>
<accession>A0A7X3S8Z2</accession>
<keyword evidence="3" id="KW-1185">Reference proteome</keyword>
<dbReference type="EMBL" id="WUMV01000007">
    <property type="protein sequence ID" value="MXN66328.1"/>
    <property type="molecule type" value="Genomic_DNA"/>
</dbReference>
<dbReference type="Pfam" id="PF12146">
    <property type="entry name" value="Hydrolase_4"/>
    <property type="match status" value="1"/>
</dbReference>
<organism evidence="2 3">
    <name type="scientific">Stappia sediminis</name>
    <dbReference type="NCBI Taxonomy" id="2692190"/>
    <lineage>
        <taxon>Bacteria</taxon>
        <taxon>Pseudomonadati</taxon>
        <taxon>Pseudomonadota</taxon>
        <taxon>Alphaproteobacteria</taxon>
        <taxon>Hyphomicrobiales</taxon>
        <taxon>Stappiaceae</taxon>
        <taxon>Stappia</taxon>
    </lineage>
</organism>
<sequence length="500" mass="54913">MPTNPPRARWRRLRFLALALAFAMLGGIAALAAVAVIVLNNKPDLKVWHTQILADEFKAGSGISDLEAYLALEERLFAELRDRIYNRIDEADRTPVNRFNAGSMSDPANPRQWPRNWNRTFELEAGNPRFSVLLLHGLSDSPYSLRSLGTMLHEEGGHVLGLRIPGHGTAPSGLVETTYEDMAAAVRLAVRHLHDANPGLPIIIAGYSNGGALAVHYTLESLANEALPQPSGLVLLSPEIGLSPIAAYAKWQARIGHWMGLDKLAWNSVELEYDPFKYGSFAVNAGDQAYRLTAAIQAQIDDLQASGGFASFPPTLAFQSVADATISAPALVTNFFDRIPDGNHELVAFDVNRVFETASLLREPFDTAFLFDRNSRPGYAVSLVTNRNAESREVVLKTLLPGETDTSQTDLALEWPEAVYSLSHIALPFSADDPAYGNGQSSNKRRFSLGSLVLRGENRTLALPNSAMTRLHWNPFFPFLEIRMRHFANDIASRPTGATD</sequence>
<dbReference type="PANTHER" id="PTHR11614">
    <property type="entry name" value="PHOSPHOLIPASE-RELATED"/>
    <property type="match status" value="1"/>
</dbReference>
<dbReference type="AlphaFoldDB" id="A0A7X3S8Z2"/>
<name>A0A7X3S8Z2_9HYPH</name>
<comment type="caution">
    <text evidence="2">The sequence shown here is derived from an EMBL/GenBank/DDBJ whole genome shotgun (WGS) entry which is preliminary data.</text>
</comment>
<proteinExistence type="predicted"/>
<protein>
    <submittedName>
        <fullName evidence="2">Alpha/beta fold hydrolase</fullName>
    </submittedName>
</protein>
<evidence type="ECO:0000259" key="1">
    <source>
        <dbReference type="Pfam" id="PF12146"/>
    </source>
</evidence>
<dbReference type="InterPro" id="IPR022742">
    <property type="entry name" value="Hydrolase_4"/>
</dbReference>
<dbReference type="GO" id="GO:0016787">
    <property type="term" value="F:hydrolase activity"/>
    <property type="evidence" value="ECO:0007669"/>
    <property type="project" value="UniProtKB-KW"/>
</dbReference>